<dbReference type="GeneTree" id="ENSGT00910000147197"/>
<dbReference type="Proteomes" id="UP000233020">
    <property type="component" value="Unplaced"/>
</dbReference>
<evidence type="ECO:0008006" key="3">
    <source>
        <dbReference type="Google" id="ProtNLM"/>
    </source>
</evidence>
<organism evidence="1 2">
    <name type="scientific">Aotus nancymaae</name>
    <name type="common">Ma's night monkey</name>
    <dbReference type="NCBI Taxonomy" id="37293"/>
    <lineage>
        <taxon>Eukaryota</taxon>
        <taxon>Metazoa</taxon>
        <taxon>Chordata</taxon>
        <taxon>Craniata</taxon>
        <taxon>Vertebrata</taxon>
        <taxon>Euteleostomi</taxon>
        <taxon>Mammalia</taxon>
        <taxon>Eutheria</taxon>
        <taxon>Euarchontoglires</taxon>
        <taxon>Primates</taxon>
        <taxon>Haplorrhini</taxon>
        <taxon>Platyrrhini</taxon>
        <taxon>Aotidae</taxon>
        <taxon>Aotus</taxon>
    </lineage>
</organism>
<dbReference type="OMA" id="PRWMLPD"/>
<proteinExistence type="predicted"/>
<evidence type="ECO:0000313" key="1">
    <source>
        <dbReference type="Ensembl" id="ENSANAP00000037227.1"/>
    </source>
</evidence>
<sequence>MDCQRPELREEEEEEEEWRWMELDSEEALETRTEGSSVFQGWGHLFQAVWRGPAGLVMQLLQQGASVEERTLRCCWATGQTQASGTGMAAPHYTELPPGDTYPPSSCWSPGGPRWMHGTPWASHPCTMPLGKATWRSPAASWTGEPRWMLPDGSERPPCTWLRSEGTAPPWCFC</sequence>
<keyword evidence="2" id="KW-1185">Reference proteome</keyword>
<reference evidence="1" key="1">
    <citation type="submission" date="2025-08" db="UniProtKB">
        <authorList>
            <consortium name="Ensembl"/>
        </authorList>
    </citation>
    <scope>IDENTIFICATION</scope>
</reference>
<reference evidence="1" key="2">
    <citation type="submission" date="2025-09" db="UniProtKB">
        <authorList>
            <consortium name="Ensembl"/>
        </authorList>
    </citation>
    <scope>IDENTIFICATION</scope>
</reference>
<dbReference type="STRING" id="37293.ENSANAP00000037227"/>
<name>A0A2K5EVG6_AOTNA</name>
<accession>A0A2K5EVG6</accession>
<dbReference type="AlphaFoldDB" id="A0A2K5EVG6"/>
<protein>
    <recommendedName>
        <fullName evidence="3">Ankyrin repeat domain 65</fullName>
    </recommendedName>
</protein>
<dbReference type="Ensembl" id="ENSANAT00000055309.1">
    <property type="protein sequence ID" value="ENSANAP00000037227.1"/>
    <property type="gene ID" value="ENSANAG00000036119.1"/>
</dbReference>
<evidence type="ECO:0000313" key="2">
    <source>
        <dbReference type="Proteomes" id="UP000233020"/>
    </source>
</evidence>